<evidence type="ECO:0000313" key="5">
    <source>
        <dbReference type="EMBL" id="KAK5077362.1"/>
    </source>
</evidence>
<keyword evidence="6" id="KW-1185">Reference proteome</keyword>
<sequence length="337" mass="36351">MDSTQSAPAVKQKKGIKKLWAKIRLSLKSGPSASQTSTATTTTAQSQKTPASQPAQPTSNEAVLKEPAVQPEPAVEQSSQPNTAANPSTAQPQTASSDSLETPKVEEGSPMQDASAPEHTPLMSKATWAETPQPGAQKQPEIVKPPDTIFGIGVIEVDDNEDEEVPINLSRKYLSGRSADDKAKYERARAIFEKYGMTLDPADWHAPSKLNVERVHKKKRQRVHWTCHECQTSLSRDKTCPKCSHVRCVSCVRYPPKRAGSKAQRQPKDMPSSVVTTVAEVPKTGACHECKTEFNMGAPTCTNCDHQICERCLKETVNASPATAPPEAGSTTVAAAA</sequence>
<gene>
    <name evidence="5" type="ORF">LTR24_009722</name>
</gene>
<evidence type="ECO:0000256" key="2">
    <source>
        <dbReference type="ARBA" id="ARBA00022771"/>
    </source>
</evidence>
<dbReference type="PROSITE" id="PS00518">
    <property type="entry name" value="ZF_RING_1"/>
    <property type="match status" value="1"/>
</dbReference>
<evidence type="ECO:0000256" key="4">
    <source>
        <dbReference type="SAM" id="MobiDB-lite"/>
    </source>
</evidence>
<feature type="compositionally biased region" description="Polar residues" evidence="4">
    <location>
        <begin position="76"/>
        <end position="100"/>
    </location>
</feature>
<dbReference type="EMBL" id="JAVRRG010000231">
    <property type="protein sequence ID" value="KAK5077362.1"/>
    <property type="molecule type" value="Genomic_DNA"/>
</dbReference>
<evidence type="ECO:0000313" key="6">
    <source>
        <dbReference type="Proteomes" id="UP001345013"/>
    </source>
</evidence>
<keyword evidence="1" id="KW-0479">Metal-binding</keyword>
<organism evidence="5 6">
    <name type="scientific">Lithohypha guttulata</name>
    <dbReference type="NCBI Taxonomy" id="1690604"/>
    <lineage>
        <taxon>Eukaryota</taxon>
        <taxon>Fungi</taxon>
        <taxon>Dikarya</taxon>
        <taxon>Ascomycota</taxon>
        <taxon>Pezizomycotina</taxon>
        <taxon>Eurotiomycetes</taxon>
        <taxon>Chaetothyriomycetidae</taxon>
        <taxon>Chaetothyriales</taxon>
        <taxon>Trichomeriaceae</taxon>
        <taxon>Lithohypha</taxon>
    </lineage>
</organism>
<evidence type="ECO:0008006" key="7">
    <source>
        <dbReference type="Google" id="ProtNLM"/>
    </source>
</evidence>
<protein>
    <recommendedName>
        <fullName evidence="7">RING-type domain-containing protein</fullName>
    </recommendedName>
</protein>
<feature type="compositionally biased region" description="Low complexity" evidence="4">
    <location>
        <begin position="32"/>
        <end position="53"/>
    </location>
</feature>
<reference evidence="5 6" key="1">
    <citation type="submission" date="2023-08" db="EMBL/GenBank/DDBJ databases">
        <title>Black Yeasts Isolated from many extreme environments.</title>
        <authorList>
            <person name="Coleine C."/>
            <person name="Stajich J.E."/>
            <person name="Selbmann L."/>
        </authorList>
    </citation>
    <scope>NUCLEOTIDE SEQUENCE [LARGE SCALE GENOMIC DNA]</scope>
    <source>
        <strain evidence="5 6">CCFEE 5885</strain>
    </source>
</reference>
<dbReference type="Proteomes" id="UP001345013">
    <property type="component" value="Unassembled WGS sequence"/>
</dbReference>
<name>A0ABR0JW66_9EURO</name>
<accession>A0ABR0JW66</accession>
<comment type="caution">
    <text evidence="5">The sequence shown here is derived from an EMBL/GenBank/DDBJ whole genome shotgun (WGS) entry which is preliminary data.</text>
</comment>
<evidence type="ECO:0000256" key="1">
    <source>
        <dbReference type="ARBA" id="ARBA00022723"/>
    </source>
</evidence>
<keyword evidence="3" id="KW-0862">Zinc</keyword>
<proteinExistence type="predicted"/>
<feature type="region of interest" description="Disordered" evidence="4">
    <location>
        <begin position="27"/>
        <end position="122"/>
    </location>
</feature>
<evidence type="ECO:0000256" key="3">
    <source>
        <dbReference type="ARBA" id="ARBA00022833"/>
    </source>
</evidence>
<dbReference type="InterPro" id="IPR017907">
    <property type="entry name" value="Znf_RING_CS"/>
</dbReference>
<keyword evidence="2" id="KW-0863">Zinc-finger</keyword>